<dbReference type="InterPro" id="IPR014036">
    <property type="entry name" value="DeoR-like_C"/>
</dbReference>
<evidence type="ECO:0000256" key="6">
    <source>
        <dbReference type="ARBA" id="ARBA00024937"/>
    </source>
</evidence>
<dbReference type="Pfam" id="PF08220">
    <property type="entry name" value="HTH_DeoR"/>
    <property type="match status" value="1"/>
</dbReference>
<dbReference type="InterPro" id="IPR036388">
    <property type="entry name" value="WH-like_DNA-bd_sf"/>
</dbReference>
<proteinExistence type="predicted"/>
<dbReference type="SUPFAM" id="SSF100950">
    <property type="entry name" value="NagB/RpiA/CoA transferase-like"/>
    <property type="match status" value="1"/>
</dbReference>
<evidence type="ECO:0000256" key="1">
    <source>
        <dbReference type="ARBA" id="ARBA00021390"/>
    </source>
</evidence>
<gene>
    <name evidence="8" type="ORF">HBE96_22435</name>
</gene>
<dbReference type="Gene3D" id="1.10.10.10">
    <property type="entry name" value="Winged helix-like DNA-binding domain superfamily/Winged helix DNA-binding domain"/>
    <property type="match status" value="1"/>
</dbReference>
<dbReference type="SMART" id="SM00420">
    <property type="entry name" value="HTH_DEOR"/>
    <property type="match status" value="1"/>
</dbReference>
<dbReference type="InterPro" id="IPR018356">
    <property type="entry name" value="Tscrpt_reg_HTH_DeoR_CS"/>
</dbReference>
<keyword evidence="5" id="KW-0804">Transcription</keyword>
<accession>A0A7Y0HPR4</accession>
<keyword evidence="2" id="KW-0678">Repressor</keyword>
<evidence type="ECO:0000256" key="5">
    <source>
        <dbReference type="ARBA" id="ARBA00023163"/>
    </source>
</evidence>
<dbReference type="PANTHER" id="PTHR30363">
    <property type="entry name" value="HTH-TYPE TRANSCRIPTIONAL REGULATOR SRLR-RELATED"/>
    <property type="match status" value="1"/>
</dbReference>
<dbReference type="PROSITE" id="PS00894">
    <property type="entry name" value="HTH_DEOR_1"/>
    <property type="match status" value="1"/>
</dbReference>
<evidence type="ECO:0000313" key="8">
    <source>
        <dbReference type="EMBL" id="NMM65339.1"/>
    </source>
</evidence>
<evidence type="ECO:0000256" key="3">
    <source>
        <dbReference type="ARBA" id="ARBA00023015"/>
    </source>
</evidence>
<dbReference type="GO" id="GO:0003700">
    <property type="term" value="F:DNA-binding transcription factor activity"/>
    <property type="evidence" value="ECO:0007669"/>
    <property type="project" value="InterPro"/>
</dbReference>
<evidence type="ECO:0000313" key="9">
    <source>
        <dbReference type="Proteomes" id="UP000537131"/>
    </source>
</evidence>
<dbReference type="InterPro" id="IPR037171">
    <property type="entry name" value="NagB/RpiA_transferase-like"/>
</dbReference>
<sequence>MLKEERLEKILEMIQRDNIISISDATKLLNVTEMTVRRDLKCLEEKQLLTRIHGGAKKKQEMLVTELSHNEKRKIHVEEKKQIAKIVSNLIKENDIIYIGAGTTNELVYDYLDVSYAKIITNSMSIFSKFKDDKRFELILIGGRFRSRTDVFVGNFTNELLQKIRVKRAFVGVNGIHGNDITTSNEEEGVCQRIILDNAVEKYVLCDSSKVNKQDFYSFYDLRKVTAVITDNKIDKETEEQYEKLVKIIHC</sequence>
<reference evidence="8 9" key="2">
    <citation type="submission" date="2020-06" db="EMBL/GenBank/DDBJ databases">
        <title>Complete Genome Sequence of Clostridium muelleri sp. nov. P21T, an Acid-Alcohol Producing Acetogen Isolated from Old Hay.</title>
        <authorList>
            <person name="Duncan K.E."/>
            <person name="Tanner R.S."/>
        </authorList>
    </citation>
    <scope>NUCLEOTIDE SEQUENCE [LARGE SCALE GENOMIC DNA]</scope>
    <source>
        <strain evidence="8 9">P21</strain>
    </source>
</reference>
<dbReference type="InterPro" id="IPR050313">
    <property type="entry name" value="Carb_Metab_HTH_regulators"/>
</dbReference>
<dbReference type="InterPro" id="IPR036390">
    <property type="entry name" value="WH_DNA-bd_sf"/>
</dbReference>
<comment type="caution">
    <text evidence="8">The sequence shown here is derived from an EMBL/GenBank/DDBJ whole genome shotgun (WGS) entry which is preliminary data.</text>
</comment>
<dbReference type="InterPro" id="IPR001034">
    <property type="entry name" value="DeoR_HTH"/>
</dbReference>
<keyword evidence="3" id="KW-0805">Transcription regulation</keyword>
<feature type="domain" description="HTH deoR-type" evidence="7">
    <location>
        <begin position="3"/>
        <end position="58"/>
    </location>
</feature>
<reference evidence="8 9" key="1">
    <citation type="submission" date="2020-04" db="EMBL/GenBank/DDBJ databases">
        <authorList>
            <person name="Doyle D.A."/>
        </authorList>
    </citation>
    <scope>NUCLEOTIDE SEQUENCE [LARGE SCALE GENOMIC DNA]</scope>
    <source>
        <strain evidence="8 9">P21</strain>
    </source>
</reference>
<dbReference type="SUPFAM" id="SSF46785">
    <property type="entry name" value="Winged helix' DNA-binding domain"/>
    <property type="match status" value="1"/>
</dbReference>
<dbReference type="Proteomes" id="UP000537131">
    <property type="component" value="Unassembled WGS sequence"/>
</dbReference>
<dbReference type="GO" id="GO:0003677">
    <property type="term" value="F:DNA binding"/>
    <property type="evidence" value="ECO:0007669"/>
    <property type="project" value="UniProtKB-KW"/>
</dbReference>
<dbReference type="SMART" id="SM01134">
    <property type="entry name" value="DeoRC"/>
    <property type="match status" value="1"/>
</dbReference>
<name>A0A7Y0HPR4_9CLOT</name>
<evidence type="ECO:0000256" key="4">
    <source>
        <dbReference type="ARBA" id="ARBA00023125"/>
    </source>
</evidence>
<keyword evidence="4" id="KW-0238">DNA-binding</keyword>
<dbReference type="Gene3D" id="3.40.50.1360">
    <property type="match status" value="1"/>
</dbReference>
<keyword evidence="9" id="KW-1185">Reference proteome</keyword>
<dbReference type="RefSeq" id="WP_169299928.1">
    <property type="nucleotide sequence ID" value="NZ_JABBNI010000065.1"/>
</dbReference>
<protein>
    <recommendedName>
        <fullName evidence="1">Lactose phosphotransferase system repressor</fullName>
    </recommendedName>
</protein>
<dbReference type="EMBL" id="JABBNI010000065">
    <property type="protein sequence ID" value="NMM65339.1"/>
    <property type="molecule type" value="Genomic_DNA"/>
</dbReference>
<dbReference type="Pfam" id="PF00455">
    <property type="entry name" value="DeoRC"/>
    <property type="match status" value="1"/>
</dbReference>
<organism evidence="8 9">
    <name type="scientific">Clostridium muellerianum</name>
    <dbReference type="NCBI Taxonomy" id="2716538"/>
    <lineage>
        <taxon>Bacteria</taxon>
        <taxon>Bacillati</taxon>
        <taxon>Bacillota</taxon>
        <taxon>Clostridia</taxon>
        <taxon>Eubacteriales</taxon>
        <taxon>Clostridiaceae</taxon>
        <taxon>Clostridium</taxon>
    </lineage>
</organism>
<evidence type="ECO:0000256" key="2">
    <source>
        <dbReference type="ARBA" id="ARBA00022491"/>
    </source>
</evidence>
<dbReference type="AlphaFoldDB" id="A0A7Y0HPR4"/>
<dbReference type="PANTHER" id="PTHR30363:SF4">
    <property type="entry name" value="GLYCEROL-3-PHOSPHATE REGULON REPRESSOR"/>
    <property type="match status" value="1"/>
</dbReference>
<evidence type="ECO:0000259" key="7">
    <source>
        <dbReference type="PROSITE" id="PS51000"/>
    </source>
</evidence>
<comment type="function">
    <text evidence="6">Repressor of the lactose catabolism operon. Galactose-6-phosphate is the inducer.</text>
</comment>
<dbReference type="PROSITE" id="PS51000">
    <property type="entry name" value="HTH_DEOR_2"/>
    <property type="match status" value="1"/>
</dbReference>
<dbReference type="PRINTS" id="PR00037">
    <property type="entry name" value="HTHLACR"/>
</dbReference>